<dbReference type="OrthoDB" id="7945855at2"/>
<protein>
    <recommendedName>
        <fullName evidence="4">Secreted protein</fullName>
    </recommendedName>
</protein>
<evidence type="ECO:0000256" key="1">
    <source>
        <dbReference type="SAM" id="SignalP"/>
    </source>
</evidence>
<keyword evidence="1" id="KW-0732">Signal</keyword>
<dbReference type="RefSeq" id="WP_048878339.1">
    <property type="nucleotide sequence ID" value="NZ_BANC01000034.1"/>
</dbReference>
<comment type="caution">
    <text evidence="2">The sequence shown here is derived from an EMBL/GenBank/DDBJ whole genome shotgun (WGS) entry which is preliminary data.</text>
</comment>
<organism evidence="2 3">
    <name type="scientific">Acidocella aminolytica 101 = DSM 11237</name>
    <dbReference type="NCBI Taxonomy" id="1120923"/>
    <lineage>
        <taxon>Bacteria</taxon>
        <taxon>Pseudomonadati</taxon>
        <taxon>Pseudomonadota</taxon>
        <taxon>Alphaproteobacteria</taxon>
        <taxon>Acetobacterales</taxon>
        <taxon>Acidocellaceae</taxon>
        <taxon>Acidocella</taxon>
    </lineage>
</organism>
<evidence type="ECO:0008006" key="4">
    <source>
        <dbReference type="Google" id="ProtNLM"/>
    </source>
</evidence>
<feature type="signal peptide" evidence="1">
    <location>
        <begin position="1"/>
        <end position="23"/>
    </location>
</feature>
<dbReference type="AlphaFoldDB" id="A0A0D6PGE3"/>
<proteinExistence type="predicted"/>
<dbReference type="Proteomes" id="UP000032668">
    <property type="component" value="Unassembled WGS sequence"/>
</dbReference>
<feature type="chain" id="PRO_5010255861" description="Secreted protein" evidence="1">
    <location>
        <begin position="24"/>
        <end position="152"/>
    </location>
</feature>
<reference evidence="2 3" key="1">
    <citation type="submission" date="2012-11" db="EMBL/GenBank/DDBJ databases">
        <title>Whole genome sequence of Acidocella aminolytica 101 = DSM 11237.</title>
        <authorList>
            <person name="Azuma Y."/>
            <person name="Higashiura N."/>
            <person name="Hirakawa H."/>
            <person name="Matsushita K."/>
        </authorList>
    </citation>
    <scope>NUCLEOTIDE SEQUENCE [LARGE SCALE GENOMIC DNA]</scope>
    <source>
        <strain evidence="3">101 / DSM 11237</strain>
    </source>
</reference>
<name>A0A0D6PGE3_9PROT</name>
<accession>A0A0D6PGE3</accession>
<dbReference type="EMBL" id="BANC01000034">
    <property type="protein sequence ID" value="GAN79914.1"/>
    <property type="molecule type" value="Genomic_DNA"/>
</dbReference>
<sequence length="152" mass="16375">MLRIMFWALLLGFALLHVPVARAAGLCAAQPNNDTLRPLPAALVPQVQQAFGLHMSAAQTQRMTVTRCMGGKLYACVAGANLPCSKANLGTSLPAAKEWCTQKPDADYIPAYISGHDTAYNWRCQGGKAEIVPPSAALDARGFFQQYWKPVG</sequence>
<evidence type="ECO:0000313" key="3">
    <source>
        <dbReference type="Proteomes" id="UP000032668"/>
    </source>
</evidence>
<evidence type="ECO:0000313" key="2">
    <source>
        <dbReference type="EMBL" id="GAN79914.1"/>
    </source>
</evidence>
<keyword evidence="3" id="KW-1185">Reference proteome</keyword>
<gene>
    <name evidence="2" type="ORF">Aam_034_058</name>
</gene>